<keyword evidence="1" id="KW-0812">Transmembrane</keyword>
<keyword evidence="3" id="KW-1185">Reference proteome</keyword>
<feature type="transmembrane region" description="Helical" evidence="1">
    <location>
        <begin position="7"/>
        <end position="27"/>
    </location>
</feature>
<accession>A0AA40B6D9</accession>
<dbReference type="AlphaFoldDB" id="A0AA40B6D9"/>
<dbReference type="Gene3D" id="1.20.140.150">
    <property type="match status" value="1"/>
</dbReference>
<feature type="transmembrane region" description="Helical" evidence="1">
    <location>
        <begin position="132"/>
        <end position="155"/>
    </location>
</feature>
<protein>
    <submittedName>
        <fullName evidence="2">Uncharacterized protein</fullName>
    </submittedName>
</protein>
<dbReference type="GeneID" id="85326897"/>
<feature type="transmembrane region" description="Helical" evidence="1">
    <location>
        <begin position="171"/>
        <end position="196"/>
    </location>
</feature>
<dbReference type="Proteomes" id="UP001172101">
    <property type="component" value="Unassembled WGS sequence"/>
</dbReference>
<dbReference type="RefSeq" id="XP_060301249.1">
    <property type="nucleotide sequence ID" value="XM_060443627.1"/>
</dbReference>
<evidence type="ECO:0000313" key="2">
    <source>
        <dbReference type="EMBL" id="KAK0728394.1"/>
    </source>
</evidence>
<feature type="transmembrane region" description="Helical" evidence="1">
    <location>
        <begin position="97"/>
        <end position="120"/>
    </location>
</feature>
<keyword evidence="1" id="KW-0472">Membrane</keyword>
<name>A0AA40B6D9_9PEZI</name>
<keyword evidence="1" id="KW-1133">Transmembrane helix</keyword>
<proteinExistence type="predicted"/>
<dbReference type="EMBL" id="JAUIRO010000002">
    <property type="protein sequence ID" value="KAK0728394.1"/>
    <property type="molecule type" value="Genomic_DNA"/>
</dbReference>
<sequence length="214" mass="23069">MTRKTVYGAALVAFVAATAMTIAAIVMPRWVSYSVDTDRGDSLYSNIGLHERCTLMMTTTTASTAALVEKCVPFPGDDEQQQCAAGGGPFCSMWRTAAFLMSLAIVVELATFVAFLIVVAGGKARRESGWRILGVLLGIVAALEFYSMALVTYVFDYSNFFLVPGYRLDTSLYLCAFSGGVALACACGLAISAYVLPPEDSYELLRDYSECRSV</sequence>
<organism evidence="2 3">
    <name type="scientific">Lasiosphaeria miniovina</name>
    <dbReference type="NCBI Taxonomy" id="1954250"/>
    <lineage>
        <taxon>Eukaryota</taxon>
        <taxon>Fungi</taxon>
        <taxon>Dikarya</taxon>
        <taxon>Ascomycota</taxon>
        <taxon>Pezizomycotina</taxon>
        <taxon>Sordariomycetes</taxon>
        <taxon>Sordariomycetidae</taxon>
        <taxon>Sordariales</taxon>
        <taxon>Lasiosphaeriaceae</taxon>
        <taxon>Lasiosphaeria</taxon>
    </lineage>
</organism>
<comment type="caution">
    <text evidence="2">The sequence shown here is derived from an EMBL/GenBank/DDBJ whole genome shotgun (WGS) entry which is preliminary data.</text>
</comment>
<evidence type="ECO:0000313" key="3">
    <source>
        <dbReference type="Proteomes" id="UP001172101"/>
    </source>
</evidence>
<reference evidence="2" key="1">
    <citation type="submission" date="2023-06" db="EMBL/GenBank/DDBJ databases">
        <title>Genome-scale phylogeny and comparative genomics of the fungal order Sordariales.</title>
        <authorList>
            <consortium name="Lawrence Berkeley National Laboratory"/>
            <person name="Hensen N."/>
            <person name="Bonometti L."/>
            <person name="Westerberg I."/>
            <person name="Brannstrom I.O."/>
            <person name="Guillou S."/>
            <person name="Cros-Aarteil S."/>
            <person name="Calhoun S."/>
            <person name="Haridas S."/>
            <person name="Kuo A."/>
            <person name="Mondo S."/>
            <person name="Pangilinan J."/>
            <person name="Riley R."/>
            <person name="LaButti K."/>
            <person name="Andreopoulos B."/>
            <person name="Lipzen A."/>
            <person name="Chen C."/>
            <person name="Yanf M."/>
            <person name="Daum C."/>
            <person name="Ng V."/>
            <person name="Clum A."/>
            <person name="Steindorff A."/>
            <person name="Ohm R."/>
            <person name="Martin F."/>
            <person name="Silar P."/>
            <person name="Natvig D."/>
            <person name="Lalanne C."/>
            <person name="Gautier V."/>
            <person name="Ament-velasquez S.L."/>
            <person name="Kruys A."/>
            <person name="Hutchinson M.I."/>
            <person name="Powell A.J."/>
            <person name="Barry K."/>
            <person name="Miller A.N."/>
            <person name="Grigoriev I.V."/>
            <person name="Debuchy R."/>
            <person name="Gladieux P."/>
            <person name="Thoren M.H."/>
            <person name="Johannesson H."/>
        </authorList>
    </citation>
    <scope>NUCLEOTIDE SEQUENCE</scope>
    <source>
        <strain evidence="2">SMH2392-1A</strain>
    </source>
</reference>
<gene>
    <name evidence="2" type="ORF">B0T26DRAFT_738753</name>
</gene>
<evidence type="ECO:0000256" key="1">
    <source>
        <dbReference type="SAM" id="Phobius"/>
    </source>
</evidence>